<protein>
    <recommendedName>
        <fullName evidence="5">Zn(2)-C6 fungal-type domain-containing protein</fullName>
    </recommendedName>
</protein>
<keyword evidence="2" id="KW-0238">DNA-binding</keyword>
<accession>A0A1L9RXB3</accession>
<evidence type="ECO:0000256" key="4">
    <source>
        <dbReference type="ARBA" id="ARBA00023242"/>
    </source>
</evidence>
<dbReference type="PANTHER" id="PTHR38111">
    <property type="entry name" value="ZN(2)-C6 FUNGAL-TYPE DOMAIN-CONTAINING PROTEIN-RELATED"/>
    <property type="match status" value="1"/>
</dbReference>
<evidence type="ECO:0000256" key="2">
    <source>
        <dbReference type="ARBA" id="ARBA00023125"/>
    </source>
</evidence>
<dbReference type="Proteomes" id="UP000184383">
    <property type="component" value="Unassembled WGS sequence"/>
</dbReference>
<dbReference type="InterPro" id="IPR053178">
    <property type="entry name" value="Osmoadaptation_assoc"/>
</dbReference>
<dbReference type="VEuPathDB" id="FungiDB:ASPWEDRAFT_736415"/>
<evidence type="ECO:0000256" key="1">
    <source>
        <dbReference type="ARBA" id="ARBA00023015"/>
    </source>
</evidence>
<dbReference type="Pfam" id="PF00172">
    <property type="entry name" value="Zn_clus"/>
    <property type="match status" value="1"/>
</dbReference>
<evidence type="ECO:0000313" key="7">
    <source>
        <dbReference type="Proteomes" id="UP000184383"/>
    </source>
</evidence>
<keyword evidence="4" id="KW-0539">Nucleus</keyword>
<dbReference type="GO" id="GO:0000981">
    <property type="term" value="F:DNA-binding transcription factor activity, RNA polymerase II-specific"/>
    <property type="evidence" value="ECO:0007669"/>
    <property type="project" value="InterPro"/>
</dbReference>
<dbReference type="SUPFAM" id="SSF57701">
    <property type="entry name" value="Zn2/Cys6 DNA-binding domain"/>
    <property type="match status" value="1"/>
</dbReference>
<organism evidence="6 7">
    <name type="scientific">Aspergillus wentii DTO 134E9</name>
    <dbReference type="NCBI Taxonomy" id="1073089"/>
    <lineage>
        <taxon>Eukaryota</taxon>
        <taxon>Fungi</taxon>
        <taxon>Dikarya</taxon>
        <taxon>Ascomycota</taxon>
        <taxon>Pezizomycotina</taxon>
        <taxon>Eurotiomycetes</taxon>
        <taxon>Eurotiomycetidae</taxon>
        <taxon>Eurotiales</taxon>
        <taxon>Aspergillaceae</taxon>
        <taxon>Aspergillus</taxon>
        <taxon>Aspergillus subgen. Cremei</taxon>
    </lineage>
</organism>
<dbReference type="PANTHER" id="PTHR38111:SF11">
    <property type="entry name" value="TRANSCRIPTION FACTOR DOMAIN-CONTAINING PROTEIN-RELATED"/>
    <property type="match status" value="1"/>
</dbReference>
<evidence type="ECO:0000256" key="3">
    <source>
        <dbReference type="ARBA" id="ARBA00023163"/>
    </source>
</evidence>
<keyword evidence="1" id="KW-0805">Transcription regulation</keyword>
<dbReference type="SMART" id="SM00066">
    <property type="entry name" value="GAL4"/>
    <property type="match status" value="1"/>
</dbReference>
<dbReference type="Gene3D" id="4.10.240.10">
    <property type="entry name" value="Zn(2)-C6 fungal-type DNA-binding domain"/>
    <property type="match status" value="1"/>
</dbReference>
<dbReference type="PROSITE" id="PS00463">
    <property type="entry name" value="ZN2_CY6_FUNGAL_1"/>
    <property type="match status" value="1"/>
</dbReference>
<sequence>MGGVPFKSTGCNTCRRRKVKCDEAKPECMKCVKNGHVCTGYERNRVFIHKTSGNDTQKLVCRSKPATGSSKKPQPIEVASEIPHLNANPQVRSQLAASFIDSYLPPGQYITGKNLFETLPDLAGRSQLLDKAIISLSTAFVATQQRDDRLLQYSTRLYGNAMETLHGRIMSGNNLSKDILYTTVIFQVYELINCSPPGFGAWLAHVQGSNAIMGQLKFVTDTADPEPVDEFIDMLIECTALLEQVDRLIQNENSDFEYTRKTGERLMQACLSLEEKLHRTCLAMQGKLGAPSSLKCDASSKQNWKSSISLDVFPDAVHFPSLTCAESHLLYWTALVLIYPLFDQLLDLLGQTGSSMASPITSPSLSGGPISPSQSVESQCEADFTTLADHFASEICRSVEYFIQPDMKTLGAQLLLAPLSQSTQFFYVQESTEKHRWCQGVFVLMGQLGLGIAPLLKDMVWPEYRAAQKKKPLAPPRPVEAIS</sequence>
<reference evidence="7" key="1">
    <citation type="journal article" date="2017" name="Genome Biol.">
        <title>Comparative genomics reveals high biological diversity and specific adaptations in the industrially and medically important fungal genus Aspergillus.</title>
        <authorList>
            <person name="de Vries R.P."/>
            <person name="Riley R."/>
            <person name="Wiebenga A."/>
            <person name="Aguilar-Osorio G."/>
            <person name="Amillis S."/>
            <person name="Uchima C.A."/>
            <person name="Anderluh G."/>
            <person name="Asadollahi M."/>
            <person name="Askin M."/>
            <person name="Barry K."/>
            <person name="Battaglia E."/>
            <person name="Bayram O."/>
            <person name="Benocci T."/>
            <person name="Braus-Stromeyer S.A."/>
            <person name="Caldana C."/>
            <person name="Canovas D."/>
            <person name="Cerqueira G.C."/>
            <person name="Chen F."/>
            <person name="Chen W."/>
            <person name="Choi C."/>
            <person name="Clum A."/>
            <person name="Dos Santos R.A."/>
            <person name="Damasio A.R."/>
            <person name="Diallinas G."/>
            <person name="Emri T."/>
            <person name="Fekete E."/>
            <person name="Flipphi M."/>
            <person name="Freyberg S."/>
            <person name="Gallo A."/>
            <person name="Gournas C."/>
            <person name="Habgood R."/>
            <person name="Hainaut M."/>
            <person name="Harispe M.L."/>
            <person name="Henrissat B."/>
            <person name="Hilden K.S."/>
            <person name="Hope R."/>
            <person name="Hossain A."/>
            <person name="Karabika E."/>
            <person name="Karaffa L."/>
            <person name="Karanyi Z."/>
            <person name="Krasevec N."/>
            <person name="Kuo A."/>
            <person name="Kusch H."/>
            <person name="LaButti K."/>
            <person name="Lagendijk E.L."/>
            <person name="Lapidus A."/>
            <person name="Levasseur A."/>
            <person name="Lindquist E."/>
            <person name="Lipzen A."/>
            <person name="Logrieco A.F."/>
            <person name="MacCabe A."/>
            <person name="Maekelae M.R."/>
            <person name="Malavazi I."/>
            <person name="Melin P."/>
            <person name="Meyer V."/>
            <person name="Mielnichuk N."/>
            <person name="Miskei M."/>
            <person name="Molnar A.P."/>
            <person name="Mule G."/>
            <person name="Ngan C.Y."/>
            <person name="Orejas M."/>
            <person name="Orosz E."/>
            <person name="Ouedraogo J.P."/>
            <person name="Overkamp K.M."/>
            <person name="Park H.-S."/>
            <person name="Perrone G."/>
            <person name="Piumi F."/>
            <person name="Punt P.J."/>
            <person name="Ram A.F."/>
            <person name="Ramon A."/>
            <person name="Rauscher S."/>
            <person name="Record E."/>
            <person name="Riano-Pachon D.M."/>
            <person name="Robert V."/>
            <person name="Roehrig J."/>
            <person name="Ruller R."/>
            <person name="Salamov A."/>
            <person name="Salih N.S."/>
            <person name="Samson R.A."/>
            <person name="Sandor E."/>
            <person name="Sanguinetti M."/>
            <person name="Schuetze T."/>
            <person name="Sepcic K."/>
            <person name="Shelest E."/>
            <person name="Sherlock G."/>
            <person name="Sophianopoulou V."/>
            <person name="Squina F.M."/>
            <person name="Sun H."/>
            <person name="Susca A."/>
            <person name="Todd R.B."/>
            <person name="Tsang A."/>
            <person name="Unkles S.E."/>
            <person name="van de Wiele N."/>
            <person name="van Rossen-Uffink D."/>
            <person name="Oliveira J.V."/>
            <person name="Vesth T.C."/>
            <person name="Visser J."/>
            <person name="Yu J.-H."/>
            <person name="Zhou M."/>
            <person name="Andersen M.R."/>
            <person name="Archer D.B."/>
            <person name="Baker S.E."/>
            <person name="Benoit I."/>
            <person name="Brakhage A.A."/>
            <person name="Braus G.H."/>
            <person name="Fischer R."/>
            <person name="Frisvad J.C."/>
            <person name="Goldman G.H."/>
            <person name="Houbraken J."/>
            <person name="Oakley B."/>
            <person name="Pocsi I."/>
            <person name="Scazzocchio C."/>
            <person name="Seiboth B."/>
            <person name="vanKuyk P.A."/>
            <person name="Wortman J."/>
            <person name="Dyer P.S."/>
            <person name="Grigoriev I.V."/>
        </authorList>
    </citation>
    <scope>NUCLEOTIDE SEQUENCE [LARGE SCALE GENOMIC DNA]</scope>
    <source>
        <strain evidence="7">DTO 134E9</strain>
    </source>
</reference>
<dbReference type="STRING" id="1073089.A0A1L9RXB3"/>
<name>A0A1L9RXB3_ASPWE</name>
<dbReference type="InterPro" id="IPR001138">
    <property type="entry name" value="Zn2Cys6_DnaBD"/>
</dbReference>
<dbReference type="EMBL" id="KV878210">
    <property type="protein sequence ID" value="OJJ39580.1"/>
    <property type="molecule type" value="Genomic_DNA"/>
</dbReference>
<dbReference type="CDD" id="cd00067">
    <property type="entry name" value="GAL4"/>
    <property type="match status" value="1"/>
</dbReference>
<feature type="domain" description="Zn(2)-C6 fungal-type" evidence="5">
    <location>
        <begin position="10"/>
        <end position="39"/>
    </location>
</feature>
<dbReference type="GO" id="GO:0008270">
    <property type="term" value="F:zinc ion binding"/>
    <property type="evidence" value="ECO:0007669"/>
    <property type="project" value="InterPro"/>
</dbReference>
<dbReference type="RefSeq" id="XP_040693256.1">
    <property type="nucleotide sequence ID" value="XM_040839353.1"/>
</dbReference>
<keyword evidence="3" id="KW-0804">Transcription</keyword>
<dbReference type="InterPro" id="IPR036864">
    <property type="entry name" value="Zn2-C6_fun-type_DNA-bd_sf"/>
</dbReference>
<keyword evidence="7" id="KW-1185">Reference proteome</keyword>
<evidence type="ECO:0000313" key="6">
    <source>
        <dbReference type="EMBL" id="OJJ39580.1"/>
    </source>
</evidence>
<dbReference type="GeneID" id="63755201"/>
<gene>
    <name evidence="6" type="ORF">ASPWEDRAFT_736415</name>
</gene>
<proteinExistence type="predicted"/>
<dbReference type="PROSITE" id="PS50048">
    <property type="entry name" value="ZN2_CY6_FUNGAL_2"/>
    <property type="match status" value="1"/>
</dbReference>
<evidence type="ECO:0000259" key="5">
    <source>
        <dbReference type="PROSITE" id="PS50048"/>
    </source>
</evidence>
<dbReference type="GO" id="GO:0003677">
    <property type="term" value="F:DNA binding"/>
    <property type="evidence" value="ECO:0007669"/>
    <property type="project" value="UniProtKB-KW"/>
</dbReference>
<dbReference type="AlphaFoldDB" id="A0A1L9RXB3"/>
<dbReference type="OrthoDB" id="4491390at2759"/>